<reference evidence="15 16" key="1">
    <citation type="submission" date="2020-10" db="EMBL/GenBank/DDBJ databases">
        <title>Ca. Dormibacterota MAGs.</title>
        <authorList>
            <person name="Montgomery K."/>
        </authorList>
    </citation>
    <scope>NUCLEOTIDE SEQUENCE [LARGE SCALE GENOMIC DNA]</scope>
    <source>
        <strain evidence="15">SC8811_S16_3</strain>
    </source>
</reference>
<dbReference type="GO" id="GO:0046474">
    <property type="term" value="P:glycerophospholipid biosynthetic process"/>
    <property type="evidence" value="ECO:0007669"/>
    <property type="project" value="TreeGrafter"/>
</dbReference>
<evidence type="ECO:0000256" key="10">
    <source>
        <dbReference type="ARBA" id="ARBA00023264"/>
    </source>
</evidence>
<protein>
    <recommendedName>
        <fullName evidence="11">CDP-diacylglycerol--glycerol-3-phosphate 3-phosphatidyltransferase</fullName>
        <ecNumber evidence="11">2.7.8.5</ecNumber>
    </recommendedName>
</protein>
<feature type="transmembrane region" description="Helical" evidence="13">
    <location>
        <begin position="7"/>
        <end position="26"/>
    </location>
</feature>
<name>A0A934K9F8_9BACT</name>
<dbReference type="EC" id="2.7.8.5" evidence="11"/>
<evidence type="ECO:0000256" key="7">
    <source>
        <dbReference type="ARBA" id="ARBA00023098"/>
    </source>
</evidence>
<proteinExistence type="inferred from homology"/>
<dbReference type="InterPro" id="IPR043130">
    <property type="entry name" value="CDP-OH_PTrfase_TM_dom"/>
</dbReference>
<evidence type="ECO:0000256" key="13">
    <source>
        <dbReference type="SAM" id="Phobius"/>
    </source>
</evidence>
<keyword evidence="10" id="KW-1208">Phospholipid metabolism</keyword>
<dbReference type="SUPFAM" id="SSF142433">
    <property type="entry name" value="CinA-like"/>
    <property type="match status" value="1"/>
</dbReference>
<dbReference type="InterPro" id="IPR036653">
    <property type="entry name" value="CinA-like_C"/>
</dbReference>
<evidence type="ECO:0000256" key="1">
    <source>
        <dbReference type="ARBA" id="ARBA00004141"/>
    </source>
</evidence>
<dbReference type="InterPro" id="IPR050324">
    <property type="entry name" value="CDP-alcohol_PTase-I"/>
</dbReference>
<keyword evidence="6 13" id="KW-1133">Transmembrane helix</keyword>
<evidence type="ECO:0000256" key="8">
    <source>
        <dbReference type="ARBA" id="ARBA00023136"/>
    </source>
</evidence>
<dbReference type="InterPro" id="IPR008136">
    <property type="entry name" value="CinA_C"/>
</dbReference>
<evidence type="ECO:0000313" key="16">
    <source>
        <dbReference type="Proteomes" id="UP000620075"/>
    </source>
</evidence>
<feature type="domain" description="CinA C-terminal" evidence="14">
    <location>
        <begin position="204"/>
        <end position="351"/>
    </location>
</feature>
<evidence type="ECO:0000256" key="2">
    <source>
        <dbReference type="ARBA" id="ARBA00010441"/>
    </source>
</evidence>
<dbReference type="AlphaFoldDB" id="A0A934K9F8"/>
<comment type="subcellular location">
    <subcellularLocation>
        <location evidence="1">Membrane</location>
        <topology evidence="1">Multi-pass membrane protein</topology>
    </subcellularLocation>
</comment>
<evidence type="ECO:0000256" key="5">
    <source>
        <dbReference type="ARBA" id="ARBA00022692"/>
    </source>
</evidence>
<keyword evidence="9" id="KW-0594">Phospholipid biosynthesis</keyword>
<evidence type="ECO:0000256" key="4">
    <source>
        <dbReference type="ARBA" id="ARBA00022679"/>
    </source>
</evidence>
<organism evidence="15 16">
    <name type="scientific">Candidatus Dormiibacter inghamiae</name>
    <dbReference type="NCBI Taxonomy" id="3127013"/>
    <lineage>
        <taxon>Bacteria</taxon>
        <taxon>Bacillati</taxon>
        <taxon>Candidatus Dormiibacterota</taxon>
        <taxon>Candidatus Dormibacteria</taxon>
        <taxon>Candidatus Dormibacterales</taxon>
        <taxon>Candidatus Dormibacteraceae</taxon>
        <taxon>Candidatus Dormiibacter</taxon>
    </lineage>
</organism>
<evidence type="ECO:0000256" key="9">
    <source>
        <dbReference type="ARBA" id="ARBA00023209"/>
    </source>
</evidence>
<dbReference type="Gene3D" id="3.90.950.20">
    <property type="entry name" value="CinA-like"/>
    <property type="match status" value="1"/>
</dbReference>
<dbReference type="InterPro" id="IPR000462">
    <property type="entry name" value="CDP-OH_P_trans"/>
</dbReference>
<evidence type="ECO:0000256" key="3">
    <source>
        <dbReference type="ARBA" id="ARBA00022516"/>
    </source>
</evidence>
<dbReference type="InterPro" id="IPR048254">
    <property type="entry name" value="CDP_ALCOHOL_P_TRANSF_CS"/>
</dbReference>
<dbReference type="GO" id="GO:0016020">
    <property type="term" value="C:membrane"/>
    <property type="evidence" value="ECO:0007669"/>
    <property type="project" value="UniProtKB-SubCell"/>
</dbReference>
<dbReference type="NCBIfam" id="TIGR00199">
    <property type="entry name" value="PncC_domain"/>
    <property type="match status" value="1"/>
</dbReference>
<evidence type="ECO:0000256" key="6">
    <source>
        <dbReference type="ARBA" id="ARBA00022989"/>
    </source>
</evidence>
<dbReference type="InterPro" id="IPR004570">
    <property type="entry name" value="Phosphatidylglycerol_P_synth"/>
</dbReference>
<gene>
    <name evidence="15" type="primary">pgsA</name>
    <name evidence="15" type="ORF">JF888_07140</name>
</gene>
<dbReference type="Proteomes" id="UP000620075">
    <property type="component" value="Unassembled WGS sequence"/>
</dbReference>
<feature type="transmembrane region" description="Helical" evidence="13">
    <location>
        <begin position="147"/>
        <end position="168"/>
    </location>
</feature>
<evidence type="ECO:0000313" key="15">
    <source>
        <dbReference type="EMBL" id="MBJ7602952.1"/>
    </source>
</evidence>
<dbReference type="PANTHER" id="PTHR14269">
    <property type="entry name" value="CDP-DIACYLGLYCEROL--GLYCEROL-3-PHOSPHATE 3-PHOSPHATIDYLTRANSFERASE-RELATED"/>
    <property type="match status" value="1"/>
</dbReference>
<evidence type="ECO:0000256" key="11">
    <source>
        <dbReference type="NCBIfam" id="TIGR00560"/>
    </source>
</evidence>
<accession>A0A934K9F8</accession>
<sequence>MNLPNLLTLARLATIPLLMALLMLRFPYHDQAAAALFVLASLTDTLDGNLARSRNQVTELGKFLDPLADKLFILSVLIVLVQEGELSVWVVMVIFSRELLITVLRSLSASQGHVISATPFGKTKTISQVLAVLLLILQRPYPELRWLALAAVAFAVVFTVASGVDYLWRFRHVVLRPHFRARPEAVPGGGAPSAGQQVDPRVVTIHELLARQDWKLAVAESCTGGLLAATFTDCPGSSDFFKGGIISYTNEVKEHLLQVPGRLLEDPGAVSAEVAQAMAESVRRQLAADLGVAITGLSGPDSDGTGKPVGLTYIWLADQGGGEGRCFQFSGDRWRNRRQAVSEALELLLRRLQEGPSTAST</sequence>
<keyword evidence="5 13" id="KW-0812">Transmembrane</keyword>
<dbReference type="GO" id="GO:0008444">
    <property type="term" value="F:CDP-diacylglycerol-glycerol-3-phosphate 3-phosphatidyltransferase activity"/>
    <property type="evidence" value="ECO:0007669"/>
    <property type="project" value="UniProtKB-UniRule"/>
</dbReference>
<keyword evidence="8 13" id="KW-0472">Membrane</keyword>
<dbReference type="Pfam" id="PF01066">
    <property type="entry name" value="CDP-OH_P_transf"/>
    <property type="match status" value="1"/>
</dbReference>
<dbReference type="PANTHER" id="PTHR14269:SF62">
    <property type="entry name" value="CDP-DIACYLGLYCEROL--GLYCEROL-3-PHOSPHATE 3-PHOSPHATIDYLTRANSFERASE 1, CHLOROPLASTIC"/>
    <property type="match status" value="1"/>
</dbReference>
<keyword evidence="7" id="KW-0443">Lipid metabolism</keyword>
<evidence type="ECO:0000256" key="12">
    <source>
        <dbReference type="RuleBase" id="RU003750"/>
    </source>
</evidence>
<keyword evidence="4 12" id="KW-0808">Transferase</keyword>
<keyword evidence="3" id="KW-0444">Lipid biosynthesis</keyword>
<dbReference type="PROSITE" id="PS00379">
    <property type="entry name" value="CDP_ALCOHOL_P_TRANSF"/>
    <property type="match status" value="1"/>
</dbReference>
<evidence type="ECO:0000259" key="14">
    <source>
        <dbReference type="Pfam" id="PF02464"/>
    </source>
</evidence>
<dbReference type="Pfam" id="PF02464">
    <property type="entry name" value="CinA"/>
    <property type="match status" value="1"/>
</dbReference>
<comment type="similarity">
    <text evidence="2 12">Belongs to the CDP-alcohol phosphatidyltransferase class-I family.</text>
</comment>
<dbReference type="NCBIfam" id="TIGR00560">
    <property type="entry name" value="pgsA"/>
    <property type="match status" value="1"/>
</dbReference>
<comment type="caution">
    <text evidence="15">The sequence shown here is derived from an EMBL/GenBank/DDBJ whole genome shotgun (WGS) entry which is preliminary data.</text>
</comment>
<dbReference type="RefSeq" id="WP_338178131.1">
    <property type="nucleotide sequence ID" value="NZ_JAEKNQ010000028.1"/>
</dbReference>
<dbReference type="EMBL" id="JAEKNQ010000028">
    <property type="protein sequence ID" value="MBJ7602952.1"/>
    <property type="molecule type" value="Genomic_DNA"/>
</dbReference>
<dbReference type="Gene3D" id="1.20.120.1760">
    <property type="match status" value="1"/>
</dbReference>